<name>A0A6N3B3G2_9FIRM</name>
<dbReference type="Pfam" id="PF05402">
    <property type="entry name" value="PqqD"/>
    <property type="match status" value="1"/>
</dbReference>
<dbReference type="InterPro" id="IPR008792">
    <property type="entry name" value="PQQD"/>
</dbReference>
<organism evidence="1">
    <name type="scientific">Intestinibacter bartlettii</name>
    <dbReference type="NCBI Taxonomy" id="261299"/>
    <lineage>
        <taxon>Bacteria</taxon>
        <taxon>Bacillati</taxon>
        <taxon>Bacillota</taxon>
        <taxon>Clostridia</taxon>
        <taxon>Peptostreptococcales</taxon>
        <taxon>Peptostreptococcaceae</taxon>
        <taxon>Intestinibacter</taxon>
    </lineage>
</organism>
<accession>A0A6N3B3G2</accession>
<gene>
    <name evidence="1" type="ORF">IBLFYP30_00213</name>
</gene>
<proteinExistence type="predicted"/>
<dbReference type="AlphaFoldDB" id="A0A6N3B3G2"/>
<protein>
    <submittedName>
        <fullName evidence="1">Coenzyme PQQ synthesis protein D (PqqD)</fullName>
    </submittedName>
</protein>
<sequence length="112" mass="13369">MNNEDSLNVVFKISNSIDYEVKDKIVTILEKQDHPIQNFFRKLKFKIPLYKKIKLDEYGSFIFLQIDGKKTVEEIGENLESEYGDATHPLYERLTMYLNHIYVNCNYIERIN</sequence>
<reference evidence="1" key="1">
    <citation type="submission" date="2019-11" db="EMBL/GenBank/DDBJ databases">
        <authorList>
            <person name="Feng L."/>
        </authorList>
    </citation>
    <scope>NUCLEOTIDE SEQUENCE</scope>
    <source>
        <strain evidence="1">IbartlettiiLFYP30</strain>
    </source>
</reference>
<dbReference type="Gene3D" id="1.10.10.1150">
    <property type="entry name" value="Coenzyme PQQ synthesis protein D (PqqD)"/>
    <property type="match status" value="1"/>
</dbReference>
<dbReference type="InterPro" id="IPR041881">
    <property type="entry name" value="PqqD_sf"/>
</dbReference>
<dbReference type="EMBL" id="CACRUE010000023">
    <property type="protein sequence ID" value="VYT97167.1"/>
    <property type="molecule type" value="Genomic_DNA"/>
</dbReference>
<evidence type="ECO:0000313" key="1">
    <source>
        <dbReference type="EMBL" id="VYT97167.1"/>
    </source>
</evidence>
<dbReference type="RefSeq" id="WP_156530775.1">
    <property type="nucleotide sequence ID" value="NZ_CACRUE010000023.1"/>
</dbReference>